<dbReference type="CDD" id="cd05238">
    <property type="entry name" value="Gne_like_SDR_e"/>
    <property type="match status" value="1"/>
</dbReference>
<accession>A0A4Q9MB31</accession>
<keyword evidence="1" id="KW-0521">NADP</keyword>
<sequence>MGKVILITGAGGFLGGKLASAIHEDPELTGFRLILVDVIEPRAPPHSNAITIKADLTDPAQADALFNTQYGVYDTVYCLHGIMSRGSEDNFDFGVKVNVDSVRAVLDAARHHGQKTGQLIKFIFTSSLAVYGGPLPDVIQSDTIATPQSAYGMGKLVDEIFINEYTRRGFVDGRILRLPTIVVRPGAPSAAASSFVSGIIREPLQGLESVCPIGDSLTSPELDLPLWLASPDVTIRNFLITRQIPATRLLAHTRVVCLPGFTATVREEIAALEEVAGEEAVTLIKFEDDPTNRRVVSSWPSRFDNSYALSLGFIADSGGMVPIVRRFQQQLKAGSV</sequence>
<gene>
    <name evidence="4" type="ORF">BD311DRAFT_113948</name>
</gene>
<organism evidence="4">
    <name type="scientific">Dichomitus squalens</name>
    <dbReference type="NCBI Taxonomy" id="114155"/>
    <lineage>
        <taxon>Eukaryota</taxon>
        <taxon>Fungi</taxon>
        <taxon>Dikarya</taxon>
        <taxon>Basidiomycota</taxon>
        <taxon>Agaricomycotina</taxon>
        <taxon>Agaricomycetes</taxon>
        <taxon>Polyporales</taxon>
        <taxon>Polyporaceae</taxon>
        <taxon>Dichomitus</taxon>
    </lineage>
</organism>
<dbReference type="PANTHER" id="PTHR43103">
    <property type="entry name" value="NUCLEOSIDE-DIPHOSPHATE-SUGAR EPIMERASE"/>
    <property type="match status" value="1"/>
</dbReference>
<name>A0A4Q9MB31_9APHY</name>
<evidence type="ECO:0000259" key="3">
    <source>
        <dbReference type="Pfam" id="PF01370"/>
    </source>
</evidence>
<evidence type="ECO:0000256" key="1">
    <source>
        <dbReference type="ARBA" id="ARBA00022857"/>
    </source>
</evidence>
<reference evidence="4" key="1">
    <citation type="submission" date="2019-01" db="EMBL/GenBank/DDBJ databases">
        <title>Draft genome sequences of three monokaryotic isolates of the white-rot basidiomycete fungus Dichomitus squalens.</title>
        <authorList>
            <consortium name="DOE Joint Genome Institute"/>
            <person name="Lopez S.C."/>
            <person name="Andreopoulos B."/>
            <person name="Pangilinan J."/>
            <person name="Lipzen A."/>
            <person name="Riley R."/>
            <person name="Ahrendt S."/>
            <person name="Ng V."/>
            <person name="Barry K."/>
            <person name="Daum C."/>
            <person name="Grigoriev I.V."/>
            <person name="Hilden K.S."/>
            <person name="Makela M.R."/>
            <person name="de Vries R.P."/>
        </authorList>
    </citation>
    <scope>NUCLEOTIDE SEQUENCE [LARGE SCALE GENOMIC DNA]</scope>
    <source>
        <strain evidence="4">OM18370.1</strain>
    </source>
</reference>
<dbReference type="Gene3D" id="3.40.50.720">
    <property type="entry name" value="NAD(P)-binding Rossmann-like Domain"/>
    <property type="match status" value="1"/>
</dbReference>
<proteinExistence type="predicted"/>
<dbReference type="EMBL" id="ML143523">
    <property type="protein sequence ID" value="TBU22871.1"/>
    <property type="molecule type" value="Genomic_DNA"/>
</dbReference>
<dbReference type="SUPFAM" id="SSF51735">
    <property type="entry name" value="NAD(P)-binding Rossmann-fold domains"/>
    <property type="match status" value="1"/>
</dbReference>
<dbReference type="OrthoDB" id="16464at2759"/>
<keyword evidence="2" id="KW-0119">Carbohydrate metabolism</keyword>
<dbReference type="InterPro" id="IPR001509">
    <property type="entry name" value="Epimerase_deHydtase"/>
</dbReference>
<feature type="domain" description="NAD-dependent epimerase/dehydratase" evidence="3">
    <location>
        <begin position="5"/>
        <end position="209"/>
    </location>
</feature>
<dbReference type="InterPro" id="IPR036291">
    <property type="entry name" value="NAD(P)-bd_dom_sf"/>
</dbReference>
<dbReference type="Gene3D" id="3.90.25.10">
    <property type="entry name" value="UDP-galactose 4-epimerase, domain 1"/>
    <property type="match status" value="1"/>
</dbReference>
<dbReference type="Proteomes" id="UP000292957">
    <property type="component" value="Unassembled WGS sequence"/>
</dbReference>
<protein>
    <submittedName>
        <fullName evidence="4">NAD(P)-binding protein</fullName>
    </submittedName>
</protein>
<evidence type="ECO:0000313" key="4">
    <source>
        <dbReference type="EMBL" id="TBU22871.1"/>
    </source>
</evidence>
<evidence type="ECO:0000256" key="2">
    <source>
        <dbReference type="ARBA" id="ARBA00023277"/>
    </source>
</evidence>
<dbReference type="AlphaFoldDB" id="A0A4Q9MB31"/>
<dbReference type="PANTHER" id="PTHR43103:SF3">
    <property type="entry name" value="ADP-L-GLYCERO-D-MANNO-HEPTOSE-6-EPIMERASE"/>
    <property type="match status" value="1"/>
</dbReference>
<dbReference type="Pfam" id="PF01370">
    <property type="entry name" value="Epimerase"/>
    <property type="match status" value="1"/>
</dbReference>